<reference evidence="5" key="1">
    <citation type="submission" date="2016-10" db="EMBL/GenBank/DDBJ databases">
        <authorList>
            <person name="Varghese N."/>
            <person name="Submissions S."/>
        </authorList>
    </citation>
    <scope>NUCLEOTIDE SEQUENCE [LARGE SCALE GENOMIC DNA]</scope>
    <source>
        <strain evidence="5">Jip14</strain>
    </source>
</reference>
<dbReference type="PANTHER" id="PTHR30344:SF1">
    <property type="entry name" value="6-PHOSPHOGLUCONOLACTONASE"/>
    <property type="match status" value="1"/>
</dbReference>
<dbReference type="Gene3D" id="2.130.10.10">
    <property type="entry name" value="YVTN repeat-like/Quinoprotein amine dehydrogenase"/>
    <property type="match status" value="1"/>
</dbReference>
<name>A0A1H7SBB8_9SPHI</name>
<dbReference type="SUPFAM" id="SSF51004">
    <property type="entry name" value="C-terminal (heme d1) domain of cytochrome cd1-nitrite reductase"/>
    <property type="match status" value="1"/>
</dbReference>
<dbReference type="GO" id="GO:0005829">
    <property type="term" value="C:cytosol"/>
    <property type="evidence" value="ECO:0007669"/>
    <property type="project" value="TreeGrafter"/>
</dbReference>
<dbReference type="InterPro" id="IPR050282">
    <property type="entry name" value="Cycloisomerase_2"/>
</dbReference>
<dbReference type="Pfam" id="PF10282">
    <property type="entry name" value="Lactonase"/>
    <property type="match status" value="1"/>
</dbReference>
<evidence type="ECO:0000313" key="4">
    <source>
        <dbReference type="EMBL" id="SEL69910.1"/>
    </source>
</evidence>
<evidence type="ECO:0000256" key="2">
    <source>
        <dbReference type="ARBA" id="ARBA00022526"/>
    </source>
</evidence>
<dbReference type="Proteomes" id="UP000198916">
    <property type="component" value="Unassembled WGS sequence"/>
</dbReference>
<dbReference type="InterPro" id="IPR019405">
    <property type="entry name" value="Lactonase_7-beta_prop"/>
</dbReference>
<dbReference type="AlphaFoldDB" id="A0A1H7SBB8"/>
<evidence type="ECO:0000313" key="5">
    <source>
        <dbReference type="Proteomes" id="UP000198916"/>
    </source>
</evidence>
<dbReference type="PANTHER" id="PTHR30344">
    <property type="entry name" value="6-PHOSPHOGLUCONOLACTONASE-RELATED"/>
    <property type="match status" value="1"/>
</dbReference>
<keyword evidence="3" id="KW-0732">Signal</keyword>
<dbReference type="FunFam" id="2.130.10.10:FF:000306">
    <property type="entry name" value="3-carboxymuconate cyclase"/>
    <property type="match status" value="1"/>
</dbReference>
<evidence type="ECO:0000256" key="3">
    <source>
        <dbReference type="SAM" id="SignalP"/>
    </source>
</evidence>
<gene>
    <name evidence="4" type="ORF">SAMN05421740_108204</name>
</gene>
<dbReference type="STRING" id="332977.SAMN05421740_108204"/>
<feature type="signal peptide" evidence="3">
    <location>
        <begin position="1"/>
        <end position="18"/>
    </location>
</feature>
<comment type="similarity">
    <text evidence="1">Belongs to the cycloisomerase 2 family.</text>
</comment>
<dbReference type="RefSeq" id="WP_245747687.1">
    <property type="nucleotide sequence ID" value="NZ_FNZR01000008.1"/>
</dbReference>
<keyword evidence="2" id="KW-0119">Carbohydrate metabolism</keyword>
<organism evidence="4 5">
    <name type="scientific">Parapedobacter koreensis</name>
    <dbReference type="NCBI Taxonomy" id="332977"/>
    <lineage>
        <taxon>Bacteria</taxon>
        <taxon>Pseudomonadati</taxon>
        <taxon>Bacteroidota</taxon>
        <taxon>Sphingobacteriia</taxon>
        <taxon>Sphingobacteriales</taxon>
        <taxon>Sphingobacteriaceae</taxon>
        <taxon>Parapedobacter</taxon>
    </lineage>
</organism>
<dbReference type="GO" id="GO:0006006">
    <property type="term" value="P:glucose metabolic process"/>
    <property type="evidence" value="ECO:0007669"/>
    <property type="project" value="UniProtKB-KW"/>
</dbReference>
<dbReference type="InterPro" id="IPR015943">
    <property type="entry name" value="WD40/YVTN_repeat-like_dom_sf"/>
</dbReference>
<protein>
    <submittedName>
        <fullName evidence="4">6-phosphogluconolactonase</fullName>
    </submittedName>
</protein>
<dbReference type="InterPro" id="IPR011048">
    <property type="entry name" value="Haem_d1_sf"/>
</dbReference>
<keyword evidence="5" id="KW-1185">Reference proteome</keyword>
<keyword evidence="2" id="KW-0313">Glucose metabolism</keyword>
<evidence type="ECO:0000256" key="1">
    <source>
        <dbReference type="ARBA" id="ARBA00005564"/>
    </source>
</evidence>
<proteinExistence type="inferred from homology"/>
<dbReference type="EMBL" id="FNZR01000008">
    <property type="protein sequence ID" value="SEL69910.1"/>
    <property type="molecule type" value="Genomic_DNA"/>
</dbReference>
<sequence length="371" mass="39747">MKTLATFLLITLPAMIFAQHQPIDLFVGTYTNNGKSKGIYVYAFDPATGSATLKSTTESGNPSFLAVSADRKYVYAANENVDGKGAVSAYAYDGATGKLTLLNEQLTQGDAPCHVATDSRGTHVIASNYMGGSISVFPIKPDGSLGPIKQFIQHTGSGPDKSRQEAPHVHSAFFTPDEKRVYIQDLGTDKVHIYDFQPASADKPLVPSVQPFAQSAPGGGPRHLAQSADGSFAYLVQEMTGKVMVYRQQNGQLEPIQEVEMNEDGFAGKNGAADIKLSPDGKFLYASNRGDANTLAIYRVNATDGKLTKVGNQSVLGRGPRNFNITPDGRYLLVANQNTDEVVVFTRDADTGLLRDTGNRIAVGSPVCLVF</sequence>
<accession>A0A1H7SBB8</accession>
<dbReference type="GO" id="GO:0017057">
    <property type="term" value="F:6-phosphogluconolactonase activity"/>
    <property type="evidence" value="ECO:0007669"/>
    <property type="project" value="TreeGrafter"/>
</dbReference>
<feature type="chain" id="PRO_5011731841" evidence="3">
    <location>
        <begin position="19"/>
        <end position="371"/>
    </location>
</feature>